<organism evidence="2">
    <name type="scientific">Mytilinidion resinicola</name>
    <dbReference type="NCBI Taxonomy" id="574789"/>
    <lineage>
        <taxon>Eukaryota</taxon>
        <taxon>Fungi</taxon>
        <taxon>Dikarya</taxon>
        <taxon>Ascomycota</taxon>
        <taxon>Pezizomycotina</taxon>
        <taxon>Dothideomycetes</taxon>
        <taxon>Pleosporomycetidae</taxon>
        <taxon>Mytilinidiales</taxon>
        <taxon>Mytilinidiaceae</taxon>
        <taxon>Mytilinidion</taxon>
    </lineage>
</organism>
<protein>
    <recommendedName>
        <fullName evidence="5">CENP-V/GFA domain-containing protein</fullName>
    </recommendedName>
</protein>
<dbReference type="SUPFAM" id="SSF51316">
    <property type="entry name" value="Mss4-like"/>
    <property type="match status" value="1"/>
</dbReference>
<dbReference type="Proteomes" id="UP000504636">
    <property type="component" value="Unplaced"/>
</dbReference>
<keyword evidence="3" id="KW-1185">Reference proteome</keyword>
<reference evidence="4" key="2">
    <citation type="submission" date="2020-04" db="EMBL/GenBank/DDBJ databases">
        <authorList>
            <consortium name="NCBI Genome Project"/>
        </authorList>
    </citation>
    <scope>NUCLEOTIDE SEQUENCE</scope>
    <source>
        <strain evidence="4">CBS 304.34</strain>
    </source>
</reference>
<dbReference type="AlphaFoldDB" id="A0A6A6YHP0"/>
<evidence type="ECO:0000313" key="3">
    <source>
        <dbReference type="Proteomes" id="UP000504636"/>
    </source>
</evidence>
<reference evidence="2 4" key="1">
    <citation type="journal article" date="2020" name="Stud. Mycol.">
        <title>101 Dothideomycetes genomes: a test case for predicting lifestyles and emergence of pathogens.</title>
        <authorList>
            <person name="Haridas S."/>
            <person name="Albert R."/>
            <person name="Binder M."/>
            <person name="Bloem J."/>
            <person name="Labutti K."/>
            <person name="Salamov A."/>
            <person name="Andreopoulos B."/>
            <person name="Baker S."/>
            <person name="Barry K."/>
            <person name="Bills G."/>
            <person name="Bluhm B."/>
            <person name="Cannon C."/>
            <person name="Castanera R."/>
            <person name="Culley D."/>
            <person name="Daum C."/>
            <person name="Ezra D."/>
            <person name="Gonzalez J."/>
            <person name="Henrissat B."/>
            <person name="Kuo A."/>
            <person name="Liang C."/>
            <person name="Lipzen A."/>
            <person name="Lutzoni F."/>
            <person name="Magnuson J."/>
            <person name="Mondo S."/>
            <person name="Nolan M."/>
            <person name="Ohm R."/>
            <person name="Pangilinan J."/>
            <person name="Park H.-J."/>
            <person name="Ramirez L."/>
            <person name="Alfaro M."/>
            <person name="Sun H."/>
            <person name="Tritt A."/>
            <person name="Yoshinaga Y."/>
            <person name="Zwiers L.-H."/>
            <person name="Turgeon B."/>
            <person name="Goodwin S."/>
            <person name="Spatafora J."/>
            <person name="Crous P."/>
            <person name="Grigoriev I."/>
        </authorList>
    </citation>
    <scope>NUCLEOTIDE SEQUENCE</scope>
    <source>
        <strain evidence="2 4">CBS 304.34</strain>
    </source>
</reference>
<evidence type="ECO:0008006" key="5">
    <source>
        <dbReference type="Google" id="ProtNLM"/>
    </source>
</evidence>
<dbReference type="OrthoDB" id="3907216at2759"/>
<dbReference type="RefSeq" id="XP_033575306.1">
    <property type="nucleotide sequence ID" value="XM_033720258.1"/>
</dbReference>
<dbReference type="Gene3D" id="3.90.1590.10">
    <property type="entry name" value="glutathione-dependent formaldehyde- activating enzyme (gfa)"/>
    <property type="match status" value="1"/>
</dbReference>
<feature type="region of interest" description="Disordered" evidence="1">
    <location>
        <begin position="203"/>
        <end position="239"/>
    </location>
</feature>
<evidence type="ECO:0000313" key="2">
    <source>
        <dbReference type="EMBL" id="KAF2808342.1"/>
    </source>
</evidence>
<dbReference type="InterPro" id="IPR011057">
    <property type="entry name" value="Mss4-like_sf"/>
</dbReference>
<accession>A0A6A6YHP0</accession>
<dbReference type="GeneID" id="54461151"/>
<reference evidence="4" key="3">
    <citation type="submission" date="2025-04" db="UniProtKB">
        <authorList>
            <consortium name="RefSeq"/>
        </authorList>
    </citation>
    <scope>IDENTIFICATION</scope>
    <source>
        <strain evidence="4">CBS 304.34</strain>
    </source>
</reference>
<gene>
    <name evidence="2 4" type="ORF">BDZ99DRAFT_464222</name>
</gene>
<evidence type="ECO:0000256" key="1">
    <source>
        <dbReference type="SAM" id="MobiDB-lite"/>
    </source>
</evidence>
<dbReference type="EMBL" id="MU003703">
    <property type="protein sequence ID" value="KAF2808342.1"/>
    <property type="molecule type" value="Genomic_DNA"/>
</dbReference>
<sequence length="239" mass="26843">MDRALRGSCACGRWRYVVEIPAQSVQLAELRYDNSSASRYHQASPLTIWLRVPLAWFHSATYAQFPDETHTSIQRTFTSPFPSAHSRRQFCGYCGTQLTSWHERTREDAEHILLTVGSLLDEDQELLGELGYLPGDSSDEEPAIVRGGQGQGERAVAQAERARGTPWFEELVEDTRLGKFKKQKGGHVSRDGSVRVEWEVVEWTEGDDADDEAGETTGPAKRKIGEVQVEEGDTEMRTV</sequence>
<proteinExistence type="predicted"/>
<name>A0A6A6YHP0_9PEZI</name>
<evidence type="ECO:0000313" key="4">
    <source>
        <dbReference type="RefSeq" id="XP_033575306.1"/>
    </source>
</evidence>
<feature type="compositionally biased region" description="Acidic residues" evidence="1">
    <location>
        <begin position="203"/>
        <end position="214"/>
    </location>
</feature>